<dbReference type="InterPro" id="IPR051396">
    <property type="entry name" value="Bact_Antivir_Def_Nuclease"/>
</dbReference>
<dbReference type="PANTHER" id="PTHR43581:SF3">
    <property type="entry name" value="AAA+ ATPASE DOMAIN-CONTAINING PROTEIN"/>
    <property type="match status" value="1"/>
</dbReference>
<keyword evidence="4" id="KW-1185">Reference proteome</keyword>
<dbReference type="InterPro" id="IPR027417">
    <property type="entry name" value="P-loop_NTPase"/>
</dbReference>
<reference evidence="3 4" key="1">
    <citation type="submission" date="2018-07" db="EMBL/GenBank/DDBJ databases">
        <title>Identification of phenol metabolism pathways in Arcobacter.</title>
        <authorList>
            <person name="Miller W.G."/>
            <person name="Yee E."/>
            <person name="Bono J.L."/>
        </authorList>
    </citation>
    <scope>NUCLEOTIDE SEQUENCE [LARGE SCALE GENOMIC DNA]</scope>
    <source>
        <strain evidence="3 4">W63</strain>
    </source>
</reference>
<dbReference type="AlphaFoldDB" id="A0AAE7E115"/>
<protein>
    <recommendedName>
        <fullName evidence="2">ATPase AAA-type core domain-containing protein</fullName>
    </recommendedName>
</protein>
<proteinExistence type="predicted"/>
<keyword evidence="1" id="KW-0175">Coiled coil</keyword>
<name>A0AAE7E115_9BACT</name>
<evidence type="ECO:0000313" key="4">
    <source>
        <dbReference type="Proteomes" id="UP000502065"/>
    </source>
</evidence>
<dbReference type="InterPro" id="IPR003959">
    <property type="entry name" value="ATPase_AAA_core"/>
</dbReference>
<dbReference type="EMBL" id="CP030944">
    <property type="protein sequence ID" value="QKE26618.1"/>
    <property type="molecule type" value="Genomic_DNA"/>
</dbReference>
<evidence type="ECO:0000256" key="1">
    <source>
        <dbReference type="SAM" id="Coils"/>
    </source>
</evidence>
<dbReference type="GO" id="GO:0016887">
    <property type="term" value="F:ATP hydrolysis activity"/>
    <property type="evidence" value="ECO:0007669"/>
    <property type="project" value="InterPro"/>
</dbReference>
<dbReference type="KEGG" id="aaqi:AAQM_1882"/>
<feature type="domain" description="ATPase AAA-type core" evidence="2">
    <location>
        <begin position="201"/>
        <end position="462"/>
    </location>
</feature>
<dbReference type="RefSeq" id="WP_129094292.1">
    <property type="nucleotide sequence ID" value="NZ_CBCSAE010000010.1"/>
</dbReference>
<dbReference type="GO" id="GO:0005524">
    <property type="term" value="F:ATP binding"/>
    <property type="evidence" value="ECO:0007669"/>
    <property type="project" value="InterPro"/>
</dbReference>
<dbReference type="Gene3D" id="3.40.50.300">
    <property type="entry name" value="P-loop containing nucleotide triphosphate hydrolases"/>
    <property type="match status" value="1"/>
</dbReference>
<organism evidence="3 4">
    <name type="scientific">Arcobacter aquimarinus</name>
    <dbReference type="NCBI Taxonomy" id="1315211"/>
    <lineage>
        <taxon>Bacteria</taxon>
        <taxon>Pseudomonadati</taxon>
        <taxon>Campylobacterota</taxon>
        <taxon>Epsilonproteobacteria</taxon>
        <taxon>Campylobacterales</taxon>
        <taxon>Arcobacteraceae</taxon>
        <taxon>Arcobacter</taxon>
    </lineage>
</organism>
<dbReference type="Pfam" id="PF13304">
    <property type="entry name" value="AAA_21"/>
    <property type="match status" value="1"/>
</dbReference>
<dbReference type="Proteomes" id="UP000502065">
    <property type="component" value="Chromosome"/>
</dbReference>
<accession>A0AAE7E115</accession>
<dbReference type="PANTHER" id="PTHR43581">
    <property type="entry name" value="ATP/GTP PHOSPHATASE"/>
    <property type="match status" value="1"/>
</dbReference>
<dbReference type="SUPFAM" id="SSF52540">
    <property type="entry name" value="P-loop containing nucleoside triphosphate hydrolases"/>
    <property type="match status" value="1"/>
</dbReference>
<evidence type="ECO:0000313" key="3">
    <source>
        <dbReference type="EMBL" id="QKE26618.1"/>
    </source>
</evidence>
<evidence type="ECO:0000259" key="2">
    <source>
        <dbReference type="Pfam" id="PF13304"/>
    </source>
</evidence>
<feature type="coiled-coil region" evidence="1">
    <location>
        <begin position="258"/>
        <end position="289"/>
    </location>
</feature>
<sequence length="559" mass="65494">MKIYFCSDKIDVFDDNSIYLFQDHIYDRHSKPWDDYGYTIMFQAYIKKNDELKNLGFLRILTKEYTDTSKYFLEKAQKLNDEIYDISNILKPENTISIGFTIDYYHKLNKLFAKQSRDVLKSICDASYNYNKYQIYSKWNGFNVALMRGKSSDSLLVKGYKTALGEYSIPDEFNINLTSLNNIEDTDFYFNNVNELSKININVLVGNNGVGKTTILQEIIDIVSGVKDIKEKWPYFNKLITVAFSPFEKFYTKEQLIKELDNKNIEDQNIQIKNEKEKTRKRKRKLKTEYAYIGFRNEDNVFDLNFPKSNIILSIIKIFEYDLENSWWQEKNRLKILFDTLSLSITFDAIKFKKKNGDYLLLSKNNVTDFQKEEIDLKEEIKFCILKENKDEEITLSSGQMIYSYMLPAIISELEDESLIIIDEPELYLHPTIEVGLISMLNYLLDVTSSYAIVATHSSIIVREVNRRGIKVLRRSADKYTEVNNPSVETYGESIDIITGEIFDDFYTDKPYQKKITNYISKDFDKNIEKIKSEIGDDALAFAFSKKSTNKSLVFKEDV</sequence>
<gene>
    <name evidence="3" type="ORF">AAQM_1882</name>
</gene>